<feature type="transmembrane region" description="Helical" evidence="4">
    <location>
        <begin position="62"/>
        <end position="82"/>
    </location>
</feature>
<dbReference type="PROSITE" id="PS50109">
    <property type="entry name" value="HIS_KIN"/>
    <property type="match status" value="1"/>
</dbReference>
<organism evidence="6 7">
    <name type="scientific">Desulfovibrio psychrotolerans</name>
    <dbReference type="NCBI Taxonomy" id="415242"/>
    <lineage>
        <taxon>Bacteria</taxon>
        <taxon>Pseudomonadati</taxon>
        <taxon>Thermodesulfobacteriota</taxon>
        <taxon>Desulfovibrionia</taxon>
        <taxon>Desulfovibrionales</taxon>
        <taxon>Desulfovibrionaceae</taxon>
        <taxon>Desulfovibrio</taxon>
    </lineage>
</organism>
<dbReference type="GO" id="GO:0000155">
    <property type="term" value="F:phosphorelay sensor kinase activity"/>
    <property type="evidence" value="ECO:0007669"/>
    <property type="project" value="TreeGrafter"/>
</dbReference>
<feature type="transmembrane region" description="Helical" evidence="4">
    <location>
        <begin position="236"/>
        <end position="253"/>
    </location>
</feature>
<dbReference type="NCBIfam" id="TIGR02916">
    <property type="entry name" value="PEP_his_kin"/>
    <property type="match status" value="1"/>
</dbReference>
<feature type="transmembrane region" description="Helical" evidence="4">
    <location>
        <begin position="94"/>
        <end position="113"/>
    </location>
</feature>
<evidence type="ECO:0000313" key="7">
    <source>
        <dbReference type="Proteomes" id="UP000503820"/>
    </source>
</evidence>
<dbReference type="InterPro" id="IPR029016">
    <property type="entry name" value="GAF-like_dom_sf"/>
</dbReference>
<keyword evidence="6" id="KW-0418">Kinase</keyword>
<dbReference type="PANTHER" id="PTHR43547:SF2">
    <property type="entry name" value="HYBRID SIGNAL TRANSDUCTION HISTIDINE KINASE C"/>
    <property type="match status" value="1"/>
</dbReference>
<keyword evidence="7" id="KW-1185">Reference proteome</keyword>
<feature type="transmembrane region" description="Helical" evidence="4">
    <location>
        <begin position="265"/>
        <end position="284"/>
    </location>
</feature>
<keyword evidence="6" id="KW-0808">Transferase</keyword>
<evidence type="ECO:0000259" key="5">
    <source>
        <dbReference type="PROSITE" id="PS50109"/>
    </source>
</evidence>
<accession>A0A7J0BUF4</accession>
<feature type="transmembrane region" description="Helical" evidence="4">
    <location>
        <begin position="327"/>
        <end position="348"/>
    </location>
</feature>
<dbReference type="RefSeq" id="WP_174409942.1">
    <property type="nucleotide sequence ID" value="NZ_BLVP01000008.1"/>
</dbReference>
<dbReference type="Gene3D" id="3.30.565.10">
    <property type="entry name" value="Histidine kinase-like ATPase, C-terminal domain"/>
    <property type="match status" value="1"/>
</dbReference>
<protein>
    <recommendedName>
        <fullName evidence="2">histidine kinase</fullName>
        <ecNumber evidence="2">2.7.13.3</ecNumber>
    </recommendedName>
</protein>
<dbReference type="SUPFAM" id="SSF55781">
    <property type="entry name" value="GAF domain-like"/>
    <property type="match status" value="1"/>
</dbReference>
<comment type="caution">
    <text evidence="6">The sequence shown here is derived from an EMBL/GenBank/DDBJ whole genome shotgun (WGS) entry which is preliminary data.</text>
</comment>
<dbReference type="SMART" id="SM00387">
    <property type="entry name" value="HATPase_c"/>
    <property type="match status" value="1"/>
</dbReference>
<dbReference type="Proteomes" id="UP000503820">
    <property type="component" value="Unassembled WGS sequence"/>
</dbReference>
<evidence type="ECO:0000313" key="6">
    <source>
        <dbReference type="EMBL" id="GFM37333.1"/>
    </source>
</evidence>
<feature type="domain" description="Histidine kinase" evidence="5">
    <location>
        <begin position="481"/>
        <end position="677"/>
    </location>
</feature>
<dbReference type="Pfam" id="PF02518">
    <property type="entry name" value="HATPase_c"/>
    <property type="match status" value="1"/>
</dbReference>
<comment type="catalytic activity">
    <reaction evidence="1">
        <text>ATP + protein L-histidine = ADP + protein N-phospho-L-histidine.</text>
        <dbReference type="EC" id="2.7.13.3"/>
    </reaction>
</comment>
<feature type="transmembrane region" description="Helical" evidence="4">
    <location>
        <begin position="133"/>
        <end position="157"/>
    </location>
</feature>
<dbReference type="InterPro" id="IPR004358">
    <property type="entry name" value="Sig_transdc_His_kin-like_C"/>
</dbReference>
<evidence type="ECO:0000256" key="2">
    <source>
        <dbReference type="ARBA" id="ARBA00012438"/>
    </source>
</evidence>
<name>A0A7J0BUF4_9BACT</name>
<dbReference type="PRINTS" id="PR00344">
    <property type="entry name" value="BCTRLSENSOR"/>
</dbReference>
<feature type="transmembrane region" description="Helical" evidence="4">
    <location>
        <begin position="196"/>
        <end position="215"/>
    </location>
</feature>
<dbReference type="InterPro" id="IPR003594">
    <property type="entry name" value="HATPase_dom"/>
</dbReference>
<dbReference type="EMBL" id="BLVP01000008">
    <property type="protein sequence ID" value="GFM37333.1"/>
    <property type="molecule type" value="Genomic_DNA"/>
</dbReference>
<feature type="transmembrane region" description="Helical" evidence="4">
    <location>
        <begin position="169"/>
        <end position="190"/>
    </location>
</feature>
<gene>
    <name evidence="6" type="ORF">DSM19430T_20170</name>
</gene>
<feature type="transmembrane region" description="Helical" evidence="4">
    <location>
        <begin position="6"/>
        <end position="22"/>
    </location>
</feature>
<evidence type="ECO:0000256" key="4">
    <source>
        <dbReference type="SAM" id="Phobius"/>
    </source>
</evidence>
<evidence type="ECO:0000256" key="1">
    <source>
        <dbReference type="ARBA" id="ARBA00000085"/>
    </source>
</evidence>
<sequence length="677" mass="75561">MADIFHITVLVLLTVYPAYRLFRNRSVSSAAMLVAFWCSALVLGLDGQAVRSPEAFLLWKGAGLYAEALLCPVWIAFSLCYARRFSLREISITQRAAFVLSFIPAAIVAVYPVRAFLFAPDFAYEKVLFLEPLAFFFYLQIMLFLAIALFNLEATIANASHGVRWKVKFAVVGAGAMAMSFILYFSQSLLFRSLDMGFMTVRLGALAFGALLVAYSEVERGAEERIVISRSLTYRSFVLLLAALFLVGVGIMGEGMKLFGKSFNQYMLTGMGFAACVALVLLVLSEGLRRKLRVLVQRNFYGEKYDYRVEWDAFTERISSARSRDELFKNILIAFCETFGVVGGAVFMRGRHSRNFLPVCFHEMDSAETLFCSDGKLAVRMAQERAVLDLRREGTDFDAGEARFLKDVEARFIIPACAGDQMLALIVLGRPINMAEQYDEEDMALMGALSRQVAVVFKNLRLGDELAEARDMEAFGKVAAFLLHDLKNQVYPLGLLTENAREYINEPEFQKDMLDSLEGVVARMKALIRQLTHIPANPALDMRPVDLMELARDTAESMPENTVRFFGEPVIVQADAEEMRKVLLNLYLNAFEAGTGAPFDVHVGCETQPYVKVVDYGRGIDESVLRDGLFVPFRTTKEKGLGIGLYQSKQIVEAHGGTLNVTNVAGKGATFWVNLPR</sequence>
<dbReference type="Gene3D" id="3.30.450.40">
    <property type="match status" value="1"/>
</dbReference>
<dbReference type="InterPro" id="IPR014265">
    <property type="entry name" value="XrtA/PrsK"/>
</dbReference>
<dbReference type="SUPFAM" id="SSF55874">
    <property type="entry name" value="ATPase domain of HSP90 chaperone/DNA topoisomerase II/histidine kinase"/>
    <property type="match status" value="1"/>
</dbReference>
<feature type="transmembrane region" description="Helical" evidence="4">
    <location>
        <begin position="29"/>
        <end position="50"/>
    </location>
</feature>
<proteinExistence type="predicted"/>
<dbReference type="EC" id="2.7.13.3" evidence="2"/>
<keyword evidence="4" id="KW-0472">Membrane</keyword>
<dbReference type="InterPro" id="IPR036890">
    <property type="entry name" value="HATPase_C_sf"/>
</dbReference>
<dbReference type="InterPro" id="IPR005467">
    <property type="entry name" value="His_kinase_dom"/>
</dbReference>
<dbReference type="AlphaFoldDB" id="A0A7J0BUF4"/>
<keyword evidence="4" id="KW-1133">Transmembrane helix</keyword>
<keyword evidence="3" id="KW-0597">Phosphoprotein</keyword>
<reference evidence="6 7" key="1">
    <citation type="submission" date="2020-05" db="EMBL/GenBank/DDBJ databases">
        <title>Draft genome sequence of Desulfovibrio psychrotolerans JS1T.</title>
        <authorList>
            <person name="Ueno A."/>
            <person name="Tamazawa S."/>
            <person name="Tamamura S."/>
            <person name="Murakami T."/>
            <person name="Kiyama T."/>
            <person name="Inomata H."/>
            <person name="Amano Y."/>
            <person name="Miyakawa K."/>
            <person name="Tamaki H."/>
            <person name="Naganuma T."/>
            <person name="Kaneko K."/>
        </authorList>
    </citation>
    <scope>NUCLEOTIDE SEQUENCE [LARGE SCALE GENOMIC DNA]</scope>
    <source>
        <strain evidence="6 7">JS1</strain>
    </source>
</reference>
<dbReference type="PANTHER" id="PTHR43547">
    <property type="entry name" value="TWO-COMPONENT HISTIDINE KINASE"/>
    <property type="match status" value="1"/>
</dbReference>
<evidence type="ECO:0000256" key="3">
    <source>
        <dbReference type="ARBA" id="ARBA00022553"/>
    </source>
</evidence>
<keyword evidence="4" id="KW-0812">Transmembrane</keyword>